<organism evidence="3 4">
    <name type="scientific">Pseudo-nitzschia multistriata</name>
    <dbReference type="NCBI Taxonomy" id="183589"/>
    <lineage>
        <taxon>Eukaryota</taxon>
        <taxon>Sar</taxon>
        <taxon>Stramenopiles</taxon>
        <taxon>Ochrophyta</taxon>
        <taxon>Bacillariophyta</taxon>
        <taxon>Bacillariophyceae</taxon>
        <taxon>Bacillariophycidae</taxon>
        <taxon>Bacillariales</taxon>
        <taxon>Bacillariaceae</taxon>
        <taxon>Pseudo-nitzschia</taxon>
    </lineage>
</organism>
<feature type="transmembrane region" description="Helical" evidence="2">
    <location>
        <begin position="116"/>
        <end position="138"/>
    </location>
</feature>
<reference evidence="3 4" key="1">
    <citation type="submission" date="2019-01" db="EMBL/GenBank/DDBJ databases">
        <authorList>
            <person name="Ferrante I. M."/>
        </authorList>
    </citation>
    <scope>NUCLEOTIDE SEQUENCE [LARGE SCALE GENOMIC DNA]</scope>
    <source>
        <strain evidence="3 4">B856</strain>
    </source>
</reference>
<evidence type="ECO:0000313" key="4">
    <source>
        <dbReference type="Proteomes" id="UP000291116"/>
    </source>
</evidence>
<keyword evidence="2" id="KW-0472">Membrane</keyword>
<evidence type="ECO:0000256" key="1">
    <source>
        <dbReference type="SAM" id="MobiDB-lite"/>
    </source>
</evidence>
<protein>
    <submittedName>
        <fullName evidence="3">Uncharacterized protein</fullName>
    </submittedName>
</protein>
<feature type="compositionally biased region" description="Polar residues" evidence="1">
    <location>
        <begin position="242"/>
        <end position="257"/>
    </location>
</feature>
<accession>A0A448YZA0</accession>
<sequence>MSDARKSPATERNKDVEASGSLLAIEEPFTNKQHIAASNHSTSIPDAVAVGNKLGSTPPESRSSSSVPEALVTLSSNSNVLRVESEPVAVAMAVKYGDNSMSSDDNERKYKYNVKALTCILVVIMVAIAIFLVVFFTFEKKQTKDSLTGDSENITTTSEENNLSAFEYSERRSSLIDILEPIVSDPQVFDPESSQASPDRIDALQWLVTTNLARLSIPVLEQRTSNTNSDLSLEDFPEKTTETAVGQNSKPADSRGSTPLVPWKD</sequence>
<gene>
    <name evidence="3" type="ORF">PSNMU_V1.4_AUG-EV-PASAV3_0018290</name>
</gene>
<feature type="compositionally biased region" description="Basic and acidic residues" evidence="1">
    <location>
        <begin position="1"/>
        <end position="17"/>
    </location>
</feature>
<feature type="region of interest" description="Disordered" evidence="1">
    <location>
        <begin position="48"/>
        <end position="69"/>
    </location>
</feature>
<evidence type="ECO:0000256" key="2">
    <source>
        <dbReference type="SAM" id="Phobius"/>
    </source>
</evidence>
<proteinExistence type="predicted"/>
<dbReference type="Proteomes" id="UP000291116">
    <property type="component" value="Unassembled WGS sequence"/>
</dbReference>
<keyword evidence="2" id="KW-0812">Transmembrane</keyword>
<feature type="compositionally biased region" description="Low complexity" evidence="1">
    <location>
        <begin position="56"/>
        <end position="68"/>
    </location>
</feature>
<keyword evidence="4" id="KW-1185">Reference proteome</keyword>
<evidence type="ECO:0000313" key="3">
    <source>
        <dbReference type="EMBL" id="VEU35084.1"/>
    </source>
</evidence>
<name>A0A448YZA0_9STRA</name>
<feature type="region of interest" description="Disordered" evidence="1">
    <location>
        <begin position="1"/>
        <end position="21"/>
    </location>
</feature>
<feature type="region of interest" description="Disordered" evidence="1">
    <location>
        <begin position="226"/>
        <end position="265"/>
    </location>
</feature>
<dbReference type="AlphaFoldDB" id="A0A448YZA0"/>
<keyword evidence="2" id="KW-1133">Transmembrane helix</keyword>
<dbReference type="EMBL" id="CAACVS010000048">
    <property type="protein sequence ID" value="VEU35084.1"/>
    <property type="molecule type" value="Genomic_DNA"/>
</dbReference>